<comment type="caution">
    <text evidence="2">The sequence shown here is derived from an EMBL/GenBank/DDBJ whole genome shotgun (WGS) entry which is preliminary data.</text>
</comment>
<name>A0ABV7AX19_9GAMM</name>
<evidence type="ECO:0000313" key="2">
    <source>
        <dbReference type="EMBL" id="MFC2973548.1"/>
    </source>
</evidence>
<accession>A0ABV7AX19</accession>
<protein>
    <submittedName>
        <fullName evidence="2">Phage holin family protein</fullName>
    </submittedName>
</protein>
<dbReference type="RefSeq" id="WP_377815307.1">
    <property type="nucleotide sequence ID" value="NZ_JBHRSJ010000031.1"/>
</dbReference>
<organism evidence="2 3">
    <name type="scientific">Azotobacter bryophylli</name>
    <dbReference type="NCBI Taxonomy" id="1986537"/>
    <lineage>
        <taxon>Bacteria</taxon>
        <taxon>Pseudomonadati</taxon>
        <taxon>Pseudomonadota</taxon>
        <taxon>Gammaproteobacteria</taxon>
        <taxon>Pseudomonadales</taxon>
        <taxon>Pseudomonadaceae</taxon>
        <taxon>Azotobacter</taxon>
    </lineage>
</organism>
<feature type="transmembrane region" description="Helical" evidence="1">
    <location>
        <begin position="48"/>
        <end position="74"/>
    </location>
</feature>
<keyword evidence="1" id="KW-1133">Transmembrane helix</keyword>
<evidence type="ECO:0000313" key="3">
    <source>
        <dbReference type="Proteomes" id="UP001595457"/>
    </source>
</evidence>
<reference evidence="3" key="1">
    <citation type="journal article" date="2019" name="Int. J. Syst. Evol. Microbiol.">
        <title>The Global Catalogue of Microorganisms (GCM) 10K type strain sequencing project: providing services to taxonomists for standard genome sequencing and annotation.</title>
        <authorList>
            <consortium name="The Broad Institute Genomics Platform"/>
            <consortium name="The Broad Institute Genome Sequencing Center for Infectious Disease"/>
            <person name="Wu L."/>
            <person name="Ma J."/>
        </authorList>
    </citation>
    <scope>NUCLEOTIDE SEQUENCE [LARGE SCALE GENOMIC DNA]</scope>
    <source>
        <strain evidence="3">KCTC 62195</strain>
    </source>
</reference>
<dbReference type="EMBL" id="JBHRSJ010000031">
    <property type="protein sequence ID" value="MFC2973548.1"/>
    <property type="molecule type" value="Genomic_DNA"/>
</dbReference>
<dbReference type="InterPro" id="IPR009937">
    <property type="entry name" value="Phage_holin_3_6"/>
</dbReference>
<dbReference type="Proteomes" id="UP001595457">
    <property type="component" value="Unassembled WGS sequence"/>
</dbReference>
<evidence type="ECO:0000256" key="1">
    <source>
        <dbReference type="SAM" id="Phobius"/>
    </source>
</evidence>
<sequence length="127" mass="13870">MDASSMPADEAVRPSLKRLGGAFVGLLQGHLELLGLEFQEEKEHALRLFLFAGLSLVFGLLTLLGVSAAVLIAFWDTHRLTAVLGLCLVYGLALLLCGVRTLRLARRDTSPFQASLEELARNRELLP</sequence>
<keyword evidence="1" id="KW-0812">Transmembrane</keyword>
<gene>
    <name evidence="2" type="ORF">ACFOJE_15190</name>
</gene>
<dbReference type="Pfam" id="PF07332">
    <property type="entry name" value="Phage_holin_3_6"/>
    <property type="match status" value="1"/>
</dbReference>
<keyword evidence="3" id="KW-1185">Reference proteome</keyword>
<keyword evidence="1" id="KW-0472">Membrane</keyword>
<feature type="transmembrane region" description="Helical" evidence="1">
    <location>
        <begin position="80"/>
        <end position="99"/>
    </location>
</feature>
<proteinExistence type="predicted"/>